<dbReference type="Gene3D" id="1.10.443.10">
    <property type="entry name" value="Intergrase catalytic core"/>
    <property type="match status" value="1"/>
</dbReference>
<organism evidence="5 6">
    <name type="scientific">Streptomyces javensis</name>
    <dbReference type="NCBI Taxonomy" id="114698"/>
    <lineage>
        <taxon>Bacteria</taxon>
        <taxon>Bacillati</taxon>
        <taxon>Actinomycetota</taxon>
        <taxon>Actinomycetes</taxon>
        <taxon>Kitasatosporales</taxon>
        <taxon>Streptomycetaceae</taxon>
        <taxon>Streptomyces</taxon>
        <taxon>Streptomyces violaceusniger group</taxon>
    </lineage>
</organism>
<dbReference type="InterPro" id="IPR002104">
    <property type="entry name" value="Integrase_catalytic"/>
</dbReference>
<name>A0ABN1X7W2_9ACTN</name>
<reference evidence="5 6" key="1">
    <citation type="journal article" date="2019" name="Int. J. Syst. Evol. Microbiol.">
        <title>The Global Catalogue of Microorganisms (GCM) 10K type strain sequencing project: providing services to taxonomists for standard genome sequencing and annotation.</title>
        <authorList>
            <consortium name="The Broad Institute Genomics Platform"/>
            <consortium name="The Broad Institute Genome Sequencing Center for Infectious Disease"/>
            <person name="Wu L."/>
            <person name="Ma J."/>
        </authorList>
    </citation>
    <scope>NUCLEOTIDE SEQUENCE [LARGE SCALE GENOMIC DNA]</scope>
    <source>
        <strain evidence="5 6">JCM 11448</strain>
    </source>
</reference>
<dbReference type="InterPro" id="IPR010998">
    <property type="entry name" value="Integrase_recombinase_N"/>
</dbReference>
<evidence type="ECO:0000313" key="6">
    <source>
        <dbReference type="Proteomes" id="UP001500282"/>
    </source>
</evidence>
<evidence type="ECO:0000256" key="2">
    <source>
        <dbReference type="ARBA" id="ARBA00023125"/>
    </source>
</evidence>
<dbReference type="Pfam" id="PF00589">
    <property type="entry name" value="Phage_integrase"/>
    <property type="match status" value="1"/>
</dbReference>
<dbReference type="Proteomes" id="UP001500282">
    <property type="component" value="Unassembled WGS sequence"/>
</dbReference>
<dbReference type="InterPro" id="IPR011010">
    <property type="entry name" value="DNA_brk_join_enz"/>
</dbReference>
<dbReference type="PROSITE" id="PS51898">
    <property type="entry name" value="TYR_RECOMBINASE"/>
    <property type="match status" value="1"/>
</dbReference>
<keyword evidence="6" id="KW-1185">Reference proteome</keyword>
<dbReference type="Gene3D" id="1.10.150.130">
    <property type="match status" value="1"/>
</dbReference>
<proteinExistence type="inferred from homology"/>
<dbReference type="SUPFAM" id="SSF56349">
    <property type="entry name" value="DNA breaking-rejoining enzymes"/>
    <property type="match status" value="1"/>
</dbReference>
<dbReference type="EMBL" id="BAAAIH010000039">
    <property type="protein sequence ID" value="GAA1287980.1"/>
    <property type="molecule type" value="Genomic_DNA"/>
</dbReference>
<evidence type="ECO:0000313" key="5">
    <source>
        <dbReference type="EMBL" id="GAA1287980.1"/>
    </source>
</evidence>
<sequence>MLDEDLQVVAVADGFLRHQRFGRDGAESTTKAYAHAIALFLRWCVRTGRSWQTGAGHLGSFMTWLAHAGPSVSGSAARASVVLAGPGGRAARSPSRINGVLTAVRGMVVHAVAEGQGPSDLVPLLYEVADDCDLPTAARSEDGSMTWRMRARHRLHEPETAVDRASEEDILALLRACRSARDRLIVLLMARAGLRRGELCGLRRSDAHLLFDSGALGCEIARAHLHVVRREDNPNGAWAKSRRQRPVPLDFVTVGAFDTYEFERLRVRQAADSDFVLVNLSAGQIGAPMRPDGIGELLAALSARAGLAAQVRPHQLRHACGSNIADAGCGVDVVAELLGHASISSSQVYVHPDSSRLRAAVDQVPSPREQAGAIR</sequence>
<feature type="domain" description="Tyr recombinase" evidence="4">
    <location>
        <begin position="160"/>
        <end position="362"/>
    </location>
</feature>
<dbReference type="PANTHER" id="PTHR30349">
    <property type="entry name" value="PHAGE INTEGRASE-RELATED"/>
    <property type="match status" value="1"/>
</dbReference>
<evidence type="ECO:0000259" key="4">
    <source>
        <dbReference type="PROSITE" id="PS51898"/>
    </source>
</evidence>
<dbReference type="InterPro" id="IPR050090">
    <property type="entry name" value="Tyrosine_recombinase_XerCD"/>
</dbReference>
<comment type="similarity">
    <text evidence="1">Belongs to the 'phage' integrase family.</text>
</comment>
<dbReference type="InterPro" id="IPR013762">
    <property type="entry name" value="Integrase-like_cat_sf"/>
</dbReference>
<keyword evidence="3" id="KW-0233">DNA recombination</keyword>
<gene>
    <name evidence="5" type="ORF">GCM10009579_59170</name>
</gene>
<evidence type="ECO:0000256" key="3">
    <source>
        <dbReference type="ARBA" id="ARBA00023172"/>
    </source>
</evidence>
<dbReference type="PANTHER" id="PTHR30349:SF41">
    <property type="entry name" value="INTEGRASE_RECOMBINASE PROTEIN MJ0367-RELATED"/>
    <property type="match status" value="1"/>
</dbReference>
<evidence type="ECO:0000256" key="1">
    <source>
        <dbReference type="ARBA" id="ARBA00008857"/>
    </source>
</evidence>
<comment type="caution">
    <text evidence="5">The sequence shown here is derived from an EMBL/GenBank/DDBJ whole genome shotgun (WGS) entry which is preliminary data.</text>
</comment>
<accession>A0ABN1X7W2</accession>
<protein>
    <recommendedName>
        <fullName evidence="4">Tyr recombinase domain-containing protein</fullName>
    </recommendedName>
</protein>
<keyword evidence="2" id="KW-0238">DNA-binding</keyword>